<reference evidence="8" key="1">
    <citation type="submission" date="2016-10" db="EMBL/GenBank/DDBJ databases">
        <authorList>
            <person name="Varghese N."/>
            <person name="Submissions S."/>
        </authorList>
    </citation>
    <scope>NUCLEOTIDE SEQUENCE [LARGE SCALE GENOMIC DNA]</scope>
    <source>
        <strain evidence="8">DUS833</strain>
    </source>
</reference>
<evidence type="ECO:0000256" key="5">
    <source>
        <dbReference type="ARBA" id="ARBA00023136"/>
    </source>
</evidence>
<dbReference type="AlphaFoldDB" id="A0A1H1JE63"/>
<keyword evidence="2" id="KW-1003">Cell membrane</keyword>
<feature type="transmembrane region" description="Helical" evidence="6">
    <location>
        <begin position="44"/>
        <end position="64"/>
    </location>
</feature>
<evidence type="ECO:0000256" key="1">
    <source>
        <dbReference type="ARBA" id="ARBA00004651"/>
    </source>
</evidence>
<evidence type="ECO:0000256" key="4">
    <source>
        <dbReference type="ARBA" id="ARBA00022989"/>
    </source>
</evidence>
<evidence type="ECO:0000256" key="6">
    <source>
        <dbReference type="SAM" id="Phobius"/>
    </source>
</evidence>
<sequence length="207" mass="22273">MSFVTLSALPAGILFALVTSITPGPNNTMLLASGVNFGFRRTLPHLSGISVGVVLLMLSVGIGLGEAFVHFPVLYTVLEVVSVAYLLYLACKIGTSGELKLRNGERRPMRFHEAIAFQWVNPKAWMMVLTAATTIHLSNSFGMNAVAMAAVFYVIGFPCICVWAGFGTAMREVLSNPKRLRVFNIAMALLLVASLYPIALKLIGHGG</sequence>
<dbReference type="PANTHER" id="PTHR30086">
    <property type="entry name" value="ARGININE EXPORTER PROTEIN ARGO"/>
    <property type="match status" value="1"/>
</dbReference>
<dbReference type="GO" id="GO:0033228">
    <property type="term" value="P:cysteine export across plasma membrane"/>
    <property type="evidence" value="ECO:0007669"/>
    <property type="project" value="TreeGrafter"/>
</dbReference>
<dbReference type="EMBL" id="FNKX01000002">
    <property type="protein sequence ID" value="SDR48235.1"/>
    <property type="molecule type" value="Genomic_DNA"/>
</dbReference>
<evidence type="ECO:0000256" key="3">
    <source>
        <dbReference type="ARBA" id="ARBA00022692"/>
    </source>
</evidence>
<feature type="transmembrane region" description="Helical" evidence="6">
    <location>
        <begin position="71"/>
        <end position="90"/>
    </location>
</feature>
<evidence type="ECO:0000313" key="8">
    <source>
        <dbReference type="Proteomes" id="UP000199365"/>
    </source>
</evidence>
<protein>
    <submittedName>
        <fullName evidence="7">Threonine/homoserine/homoserine lactone efflux protein</fullName>
    </submittedName>
</protein>
<keyword evidence="5 6" id="KW-0472">Membrane</keyword>
<feature type="transmembrane region" description="Helical" evidence="6">
    <location>
        <begin position="182"/>
        <end position="203"/>
    </location>
</feature>
<dbReference type="PANTHER" id="PTHR30086:SF20">
    <property type="entry name" value="ARGININE EXPORTER PROTEIN ARGO-RELATED"/>
    <property type="match status" value="1"/>
</dbReference>
<accession>A0A1H1JE63</accession>
<dbReference type="STRING" id="157910.SAMN05445850_4669"/>
<keyword evidence="3 6" id="KW-0812">Transmembrane</keyword>
<evidence type="ECO:0000313" key="7">
    <source>
        <dbReference type="EMBL" id="SDR48235.1"/>
    </source>
</evidence>
<organism evidence="7 8">
    <name type="scientific">Paraburkholderia tuberum</name>
    <dbReference type="NCBI Taxonomy" id="157910"/>
    <lineage>
        <taxon>Bacteria</taxon>
        <taxon>Pseudomonadati</taxon>
        <taxon>Pseudomonadota</taxon>
        <taxon>Betaproteobacteria</taxon>
        <taxon>Burkholderiales</taxon>
        <taxon>Burkholderiaceae</taxon>
        <taxon>Paraburkholderia</taxon>
    </lineage>
</organism>
<dbReference type="GO" id="GO:0015171">
    <property type="term" value="F:amino acid transmembrane transporter activity"/>
    <property type="evidence" value="ECO:0007669"/>
    <property type="project" value="TreeGrafter"/>
</dbReference>
<name>A0A1H1JE63_9BURK</name>
<dbReference type="RefSeq" id="WP_090807221.1">
    <property type="nucleotide sequence ID" value="NZ_FNKX01000002.1"/>
</dbReference>
<dbReference type="GO" id="GO:0005886">
    <property type="term" value="C:plasma membrane"/>
    <property type="evidence" value="ECO:0007669"/>
    <property type="project" value="UniProtKB-SubCell"/>
</dbReference>
<keyword evidence="8" id="KW-1185">Reference proteome</keyword>
<proteinExistence type="predicted"/>
<dbReference type="Pfam" id="PF01810">
    <property type="entry name" value="LysE"/>
    <property type="match status" value="1"/>
</dbReference>
<keyword evidence="4 6" id="KW-1133">Transmembrane helix</keyword>
<gene>
    <name evidence="7" type="ORF">SAMN05445850_4669</name>
</gene>
<feature type="transmembrane region" description="Helical" evidence="6">
    <location>
        <begin position="146"/>
        <end position="170"/>
    </location>
</feature>
<dbReference type="Proteomes" id="UP000199365">
    <property type="component" value="Unassembled WGS sequence"/>
</dbReference>
<evidence type="ECO:0000256" key="2">
    <source>
        <dbReference type="ARBA" id="ARBA00022475"/>
    </source>
</evidence>
<dbReference type="InterPro" id="IPR001123">
    <property type="entry name" value="LeuE-type"/>
</dbReference>
<comment type="subcellular location">
    <subcellularLocation>
        <location evidence="1">Cell membrane</location>
        <topology evidence="1">Multi-pass membrane protein</topology>
    </subcellularLocation>
</comment>